<organism evidence="2 3">
    <name type="scientific">Vermiconidia calcicola</name>
    <dbReference type="NCBI Taxonomy" id="1690605"/>
    <lineage>
        <taxon>Eukaryota</taxon>
        <taxon>Fungi</taxon>
        <taxon>Dikarya</taxon>
        <taxon>Ascomycota</taxon>
        <taxon>Pezizomycotina</taxon>
        <taxon>Dothideomycetes</taxon>
        <taxon>Dothideomycetidae</taxon>
        <taxon>Mycosphaerellales</taxon>
        <taxon>Extremaceae</taxon>
        <taxon>Vermiconidia</taxon>
    </lineage>
</organism>
<evidence type="ECO:0000256" key="1">
    <source>
        <dbReference type="SAM" id="MobiDB-lite"/>
    </source>
</evidence>
<sequence length="97" mass="10855">MSSTKRSPSGMLNAYLSPTDNFTDRLAQQQGRDLRSSKTPKKADADTKGQKTKEKKNDAAARKLVKEMDAMTNPGLLRRARDDQRGLADGSRYYAYL</sequence>
<name>A0AAV9Q4S2_9PEZI</name>
<proteinExistence type="predicted"/>
<keyword evidence="3" id="KW-1185">Reference proteome</keyword>
<dbReference type="Proteomes" id="UP001345827">
    <property type="component" value="Unassembled WGS sequence"/>
</dbReference>
<accession>A0AAV9Q4S2</accession>
<evidence type="ECO:0000313" key="3">
    <source>
        <dbReference type="Proteomes" id="UP001345827"/>
    </source>
</evidence>
<comment type="caution">
    <text evidence="2">The sequence shown here is derived from an EMBL/GenBank/DDBJ whole genome shotgun (WGS) entry which is preliminary data.</text>
</comment>
<protein>
    <submittedName>
        <fullName evidence="2">Uncharacterized protein</fullName>
    </submittedName>
</protein>
<dbReference type="AlphaFoldDB" id="A0AAV9Q4S2"/>
<feature type="compositionally biased region" description="Polar residues" evidence="1">
    <location>
        <begin position="16"/>
        <end position="31"/>
    </location>
</feature>
<feature type="region of interest" description="Disordered" evidence="1">
    <location>
        <begin position="1"/>
        <end position="60"/>
    </location>
</feature>
<evidence type="ECO:0000313" key="2">
    <source>
        <dbReference type="EMBL" id="KAK5533975.1"/>
    </source>
</evidence>
<gene>
    <name evidence="2" type="ORF">LTR25_006955</name>
</gene>
<dbReference type="EMBL" id="JAXLQG010000012">
    <property type="protein sequence ID" value="KAK5533975.1"/>
    <property type="molecule type" value="Genomic_DNA"/>
</dbReference>
<feature type="compositionally biased region" description="Basic and acidic residues" evidence="1">
    <location>
        <begin position="32"/>
        <end position="60"/>
    </location>
</feature>
<reference evidence="2 3" key="1">
    <citation type="submission" date="2023-06" db="EMBL/GenBank/DDBJ databases">
        <title>Black Yeasts Isolated from many extreme environments.</title>
        <authorList>
            <person name="Coleine C."/>
            <person name="Stajich J.E."/>
            <person name="Selbmann L."/>
        </authorList>
    </citation>
    <scope>NUCLEOTIDE SEQUENCE [LARGE SCALE GENOMIC DNA]</scope>
    <source>
        <strain evidence="2 3">CCFEE 5887</strain>
    </source>
</reference>